<evidence type="ECO:0000256" key="6">
    <source>
        <dbReference type="ARBA" id="ARBA00022777"/>
    </source>
</evidence>
<comment type="catalytic activity">
    <reaction evidence="1">
        <text>ATP + protein L-histidine = ADP + protein N-phospho-L-histidine.</text>
        <dbReference type="EC" id="2.7.13.3"/>
    </reaction>
</comment>
<dbReference type="Gene3D" id="3.30.450.20">
    <property type="entry name" value="PAS domain"/>
    <property type="match status" value="1"/>
</dbReference>
<dbReference type="SUPFAM" id="SSF55874">
    <property type="entry name" value="ATPase domain of HSP90 chaperone/DNA topoisomerase II/histidine kinase"/>
    <property type="match status" value="1"/>
</dbReference>
<dbReference type="EC" id="2.7.13.3" evidence="2"/>
<keyword evidence="7" id="KW-0067">ATP-binding</keyword>
<evidence type="ECO:0000256" key="1">
    <source>
        <dbReference type="ARBA" id="ARBA00000085"/>
    </source>
</evidence>
<dbReference type="InterPro" id="IPR011102">
    <property type="entry name" value="Sig_transdc_His_kinase_HWE"/>
</dbReference>
<evidence type="ECO:0000256" key="3">
    <source>
        <dbReference type="ARBA" id="ARBA00022553"/>
    </source>
</evidence>
<evidence type="ECO:0000313" key="11">
    <source>
        <dbReference type="Proteomes" id="UP000600101"/>
    </source>
</evidence>
<proteinExistence type="predicted"/>
<feature type="domain" description="Signal transduction histidine kinase HWE region" evidence="9">
    <location>
        <begin position="381"/>
        <end position="466"/>
    </location>
</feature>
<organism evidence="10 11">
    <name type="scientific">Siccirubricoccus deserti</name>
    <dbReference type="NCBI Taxonomy" id="2013562"/>
    <lineage>
        <taxon>Bacteria</taxon>
        <taxon>Pseudomonadati</taxon>
        <taxon>Pseudomonadota</taxon>
        <taxon>Alphaproteobacteria</taxon>
        <taxon>Acetobacterales</taxon>
        <taxon>Roseomonadaceae</taxon>
        <taxon>Siccirubricoccus</taxon>
    </lineage>
</organism>
<dbReference type="Proteomes" id="UP000600101">
    <property type="component" value="Unassembled WGS sequence"/>
</dbReference>
<evidence type="ECO:0000256" key="2">
    <source>
        <dbReference type="ARBA" id="ARBA00012438"/>
    </source>
</evidence>
<dbReference type="Pfam" id="PF07536">
    <property type="entry name" value="HWE_HK"/>
    <property type="match status" value="1"/>
</dbReference>
<reference evidence="10" key="1">
    <citation type="submission" date="2020-08" db="EMBL/GenBank/DDBJ databases">
        <authorList>
            <person name="Hu Y."/>
            <person name="Nguyen S.V."/>
            <person name="Li F."/>
            <person name="Fanning S."/>
        </authorList>
    </citation>
    <scope>NUCLEOTIDE SEQUENCE</scope>
    <source>
        <strain evidence="10">SYSU D8009</strain>
    </source>
</reference>
<evidence type="ECO:0000313" key="10">
    <source>
        <dbReference type="EMBL" id="MBC4018967.1"/>
    </source>
</evidence>
<dbReference type="GO" id="GO:0004673">
    <property type="term" value="F:protein histidine kinase activity"/>
    <property type="evidence" value="ECO:0007669"/>
    <property type="project" value="UniProtKB-EC"/>
</dbReference>
<sequence length="591" mass="62550">MQSQQNGALPPAAPTAKLYGLRLHVVALVAAALLPAFAVGAISVRAALGSYRQAFDDRLEGTARALASAVNTEIGSYILALSTLATARSLDEGGNLGLFHQRAQQIAARLGTRIFVVAPDLSLLLHTSFPAGTVFPEGRRRESVNLAQRVFETSRPAVGNLLRGQVTGRQVAAIYVPVFRDGRVVLALGLAVEPGRISAMLAEQTFREGGYASLVDGQGQIMARSSEPERSVGQTVRDWMTDAARNREADILQGTNRSGVEIITALQQVSGAPGWFVIVAEPLSTYYTSLWKPLATLAFGALGSLGLALSAAIWIGGRILGPVGWLTSTAERVAASGGAAEFMREGPPVRVQEFERLRVAVLQAHMAMKADQARKTLLMRELDHRAKNVLAVVQSVLRLSPRDEPRAFVAAVEARIAALGRTQSLLAQGGWSGADLRVVVEQEVAPYIQGQGQAPRLSSALIDGPQVALAATAVQPLAMVLHELATNAAKHGALSTPGGTVEIRWSAGRRIGEDGLLHLRWAEAGGPPIISTPSGRGFGSRVIEATVRGQLGGSVVRRWERTGLICEVTLPLERIVADAEAFPPISIAAAA</sequence>
<evidence type="ECO:0000256" key="5">
    <source>
        <dbReference type="ARBA" id="ARBA00022741"/>
    </source>
</evidence>
<dbReference type="PANTHER" id="PTHR41523">
    <property type="entry name" value="TWO-COMPONENT SYSTEM SENSOR PROTEIN"/>
    <property type="match status" value="1"/>
</dbReference>
<dbReference type="RefSeq" id="WP_186773707.1">
    <property type="nucleotide sequence ID" value="NZ_JACOMF010000099.1"/>
</dbReference>
<keyword evidence="8" id="KW-0812">Transmembrane</keyword>
<keyword evidence="11" id="KW-1185">Reference proteome</keyword>
<evidence type="ECO:0000256" key="7">
    <source>
        <dbReference type="ARBA" id="ARBA00022840"/>
    </source>
</evidence>
<evidence type="ECO:0000256" key="8">
    <source>
        <dbReference type="SAM" id="Phobius"/>
    </source>
</evidence>
<keyword evidence="4" id="KW-0808">Transferase</keyword>
<comment type="caution">
    <text evidence="10">The sequence shown here is derived from an EMBL/GenBank/DDBJ whole genome shotgun (WGS) entry which is preliminary data.</text>
</comment>
<keyword evidence="3" id="KW-0597">Phosphoprotein</keyword>
<name>A0A9X0R5V4_9PROT</name>
<dbReference type="EMBL" id="JACOMF010000099">
    <property type="protein sequence ID" value="MBC4018967.1"/>
    <property type="molecule type" value="Genomic_DNA"/>
</dbReference>
<dbReference type="Gene3D" id="3.30.565.10">
    <property type="entry name" value="Histidine kinase-like ATPase, C-terminal domain"/>
    <property type="match status" value="1"/>
</dbReference>
<protein>
    <recommendedName>
        <fullName evidence="2">histidine kinase</fullName>
        <ecNumber evidence="2">2.7.13.3</ecNumber>
    </recommendedName>
</protein>
<dbReference type="GO" id="GO:0005524">
    <property type="term" value="F:ATP binding"/>
    <property type="evidence" value="ECO:0007669"/>
    <property type="project" value="UniProtKB-KW"/>
</dbReference>
<gene>
    <name evidence="10" type="ORF">H7965_27370</name>
</gene>
<accession>A0A9X0R5V4</accession>
<evidence type="ECO:0000256" key="4">
    <source>
        <dbReference type="ARBA" id="ARBA00022679"/>
    </source>
</evidence>
<keyword evidence="8" id="KW-0472">Membrane</keyword>
<dbReference type="AlphaFoldDB" id="A0A9X0R5V4"/>
<keyword evidence="6" id="KW-0418">Kinase</keyword>
<keyword evidence="5" id="KW-0547">Nucleotide-binding</keyword>
<keyword evidence="8" id="KW-1133">Transmembrane helix</keyword>
<evidence type="ECO:0000259" key="9">
    <source>
        <dbReference type="SMART" id="SM00911"/>
    </source>
</evidence>
<feature type="transmembrane region" description="Helical" evidence="8">
    <location>
        <begin position="294"/>
        <end position="315"/>
    </location>
</feature>
<feature type="transmembrane region" description="Helical" evidence="8">
    <location>
        <begin position="25"/>
        <end position="48"/>
    </location>
</feature>
<dbReference type="InterPro" id="IPR036890">
    <property type="entry name" value="HATPase_C_sf"/>
</dbReference>
<dbReference type="SMART" id="SM00911">
    <property type="entry name" value="HWE_HK"/>
    <property type="match status" value="1"/>
</dbReference>
<dbReference type="PANTHER" id="PTHR41523:SF8">
    <property type="entry name" value="ETHYLENE RESPONSE SENSOR PROTEIN"/>
    <property type="match status" value="1"/>
</dbReference>
<dbReference type="CDD" id="cd18774">
    <property type="entry name" value="PDC2_HK_sensor"/>
    <property type="match status" value="1"/>
</dbReference>